<name>A0ABU9AYM9_9BACT</name>
<reference evidence="3 4" key="1">
    <citation type="submission" date="2024-04" db="EMBL/GenBank/DDBJ databases">
        <title>Luteolibacter sp. isolated from soil.</title>
        <authorList>
            <person name="An J."/>
        </authorList>
    </citation>
    <scope>NUCLEOTIDE SEQUENCE [LARGE SCALE GENOMIC DNA]</scope>
    <source>
        <strain evidence="3 4">Y139</strain>
    </source>
</reference>
<feature type="transmembrane region" description="Helical" evidence="2">
    <location>
        <begin position="12"/>
        <end position="32"/>
    </location>
</feature>
<evidence type="ECO:0000256" key="1">
    <source>
        <dbReference type="SAM" id="MobiDB-lite"/>
    </source>
</evidence>
<dbReference type="RefSeq" id="WP_341406246.1">
    <property type="nucleotide sequence ID" value="NZ_JBBUKT010000007.1"/>
</dbReference>
<dbReference type="Proteomes" id="UP001371305">
    <property type="component" value="Unassembled WGS sequence"/>
</dbReference>
<keyword evidence="2" id="KW-0472">Membrane</keyword>
<evidence type="ECO:0000256" key="2">
    <source>
        <dbReference type="SAM" id="Phobius"/>
    </source>
</evidence>
<feature type="region of interest" description="Disordered" evidence="1">
    <location>
        <begin position="812"/>
        <end position="837"/>
    </location>
</feature>
<keyword evidence="4" id="KW-1185">Reference proteome</keyword>
<protein>
    <submittedName>
        <fullName evidence="3">AsmA-like C-terminal region-containing protein</fullName>
    </submittedName>
</protein>
<comment type="caution">
    <text evidence="3">The sequence shown here is derived from an EMBL/GenBank/DDBJ whole genome shotgun (WGS) entry which is preliminary data.</text>
</comment>
<accession>A0ABU9AYM9</accession>
<dbReference type="PANTHER" id="PTHR30441:SF8">
    <property type="entry name" value="DUF748 DOMAIN-CONTAINING PROTEIN"/>
    <property type="match status" value="1"/>
</dbReference>
<proteinExistence type="predicted"/>
<dbReference type="EMBL" id="JBBUKT010000007">
    <property type="protein sequence ID" value="MEK7952490.1"/>
    <property type="molecule type" value="Genomic_DNA"/>
</dbReference>
<evidence type="ECO:0000313" key="3">
    <source>
        <dbReference type="EMBL" id="MEK7952490.1"/>
    </source>
</evidence>
<evidence type="ECO:0000313" key="4">
    <source>
        <dbReference type="Proteomes" id="UP001371305"/>
    </source>
</evidence>
<feature type="compositionally biased region" description="Basic and acidic residues" evidence="1">
    <location>
        <begin position="827"/>
        <end position="837"/>
    </location>
</feature>
<organism evidence="3 4">
    <name type="scientific">Luteolibacter soli</name>
    <dbReference type="NCBI Taxonomy" id="3135280"/>
    <lineage>
        <taxon>Bacteria</taxon>
        <taxon>Pseudomonadati</taxon>
        <taxon>Verrucomicrobiota</taxon>
        <taxon>Verrucomicrobiia</taxon>
        <taxon>Verrucomicrobiales</taxon>
        <taxon>Verrucomicrobiaceae</taxon>
        <taxon>Luteolibacter</taxon>
    </lineage>
</organism>
<keyword evidence="2" id="KW-0812">Transmembrane</keyword>
<sequence>MRHIRIIHKLRTLVALLVFAGMLAAGYSLWWANQTGLPDSWRTEIEKALAGRGLHADIQGLRYWPFKGVQADEVVIYGDETRQRVLARVKEVVMDIDRTKLARGQVRVERLDLKGGSLSLPADPLDPQSKVLEVKNASGRLLMPGGRRFEVIGAKGEVNGIQLEFEALILGYRQRPSGTDLENEQARANRRKQLTRVIDLLEPWQFDAAAPPVIRLRVEGDLDDPKTVRADVFVKSGPLEHGGVLLKKIEAKGEMRGRLLVLDSLHLEDEGGALSGRMEYDMNDRSGRFEANSNLELPVLLKEFDAPGWLDQVSFQARPVVSTQGEFKWPENAKPSIHVMGHLMAENLRFQGHSASKVETDVSWNGENAFLDNLVVTRPDGTLRGKLLAKPGNVRYDLATNLRKGVWRGFFDQHPLGKILDDFTDRDDTTVNAHVFGRFDPADPHDWSTKGEVRVTHMAYKGTPFREAEVKLDLNHDYLDFYDGKVEFDYANYAMRKEFGGPMTGRAKAESVRWDSAPGTLTLKGIEGDFWPAPVLRCFLPKVADHLEQYRFHTPPKLSGGGVIGLFERGAGKTDFRVNGSTQGQVTYEFVGKDLLLSGLKTKVQVKPHSTEIRDLSFDLFDGPMRGKFDILPTEGDHTKVKGELDWTRLSLPELSGACGFEKKAKGFVTGRIEFEHQGEAAAAGLSGDGLIALEDGEMFSVPIFGPLSPVLSAVLANRKAGFQEAKDAFCTFNVKEGVLRTDDFLTTTPSLVFTGDATADLNRSTLDMTIRMNARGLFGIITLPLKPFYGLFQFRGTGPIKEPKWDNVMFTSPPESQNERLLAPPRARDVKGMESP</sequence>
<dbReference type="InterPro" id="IPR052894">
    <property type="entry name" value="AsmA-related"/>
</dbReference>
<dbReference type="PANTHER" id="PTHR30441">
    <property type="entry name" value="DUF748 DOMAIN-CONTAINING PROTEIN"/>
    <property type="match status" value="1"/>
</dbReference>
<keyword evidence="2" id="KW-1133">Transmembrane helix</keyword>
<gene>
    <name evidence="3" type="ORF">WKV53_18400</name>
</gene>